<dbReference type="InterPro" id="IPR029063">
    <property type="entry name" value="SAM-dependent_MTases_sf"/>
</dbReference>
<evidence type="ECO:0000256" key="4">
    <source>
        <dbReference type="ARBA" id="ARBA00022679"/>
    </source>
</evidence>
<evidence type="ECO:0000256" key="7">
    <source>
        <dbReference type="ARBA" id="ARBA00023042"/>
    </source>
</evidence>
<dbReference type="CDD" id="cd02440">
    <property type="entry name" value="AdoMet_MTases"/>
    <property type="match status" value="1"/>
</dbReference>
<feature type="compositionally biased region" description="Basic and acidic residues" evidence="14">
    <location>
        <begin position="62"/>
        <end position="83"/>
    </location>
</feature>
<keyword evidence="5" id="KW-0949">S-adenosyl-L-methionine</keyword>
<feature type="site" description="mRNA cap binding" evidence="13">
    <location>
        <position position="295"/>
    </location>
</feature>
<feature type="compositionally biased region" description="Basic and acidic residues" evidence="14">
    <location>
        <begin position="8"/>
        <end position="26"/>
    </location>
</feature>
<feature type="compositionally biased region" description="Low complexity" evidence="14">
    <location>
        <begin position="209"/>
        <end position="223"/>
    </location>
</feature>
<feature type="site" description="mRNA cap binding" evidence="13">
    <location>
        <position position="289"/>
    </location>
</feature>
<feature type="binding site" evidence="12">
    <location>
        <position position="308"/>
    </location>
    <ligand>
        <name>S-adenosyl-L-methionine</name>
        <dbReference type="ChEBI" id="CHEBI:59789"/>
    </ligand>
</feature>
<evidence type="ECO:0000256" key="12">
    <source>
        <dbReference type="PIRSR" id="PIRSR028762-1"/>
    </source>
</evidence>
<feature type="binding site" evidence="12">
    <location>
        <position position="286"/>
    </location>
    <ligand>
        <name>S-adenosyl-L-methionine</name>
        <dbReference type="ChEBI" id="CHEBI:59789"/>
    </ligand>
</feature>
<dbReference type="InterPro" id="IPR039753">
    <property type="entry name" value="RG7MT1"/>
</dbReference>
<accession>A0A7D9CXU4</accession>
<keyword evidence="7 13" id="KW-0507">mRNA processing</keyword>
<evidence type="ECO:0000256" key="3">
    <source>
        <dbReference type="ARBA" id="ARBA00022603"/>
    </source>
</evidence>
<keyword evidence="7 13" id="KW-0506">mRNA capping</keyword>
<dbReference type="GO" id="GO:0005634">
    <property type="term" value="C:nucleus"/>
    <property type="evidence" value="ECO:0007669"/>
    <property type="project" value="UniProtKB-SubCell"/>
</dbReference>
<sequence>MSDLVSDSDEKKKPQSSSKEDIERFSEPILTKTVRHRYNPVISDEEEEDVTEPNGSSGKGDSVGKGKEGSTLESSKQKTEKDNANNTDALATEKKNSTYNYYNLKSFKRKRTNPEEDKRNIEKPEKVEPQLEQGGQPVIPKKPPVKKNLMAPDGWAHRKESRPSWMPEDLYKKRLESVEVLASPESQKVQSLKVVHPKLSAQLERKNYSPSESALGGASSALPQRPVTRVEHQSMVRNFYNDQTFRSKRQKRNQSKIYKLRSFNNCCKYILINKYAVRGGNVLDLGCGKGGDLAKWEMAQIASYVGVDISDQSIREAIHRYRGGRYGFRAIFATGDAYNTPLPDILTNFQDELNLEFDTVSLQFCFHYAFINEQTARHALENISRSLKLGGMFIGTMPSSDFIRWKIRRLAPGEKKWGNSLYSVEFPEVPPKDGNFESAFGNLYTYYLADAVDHVPEYVVPFEKLRALCEEYNMELRYKKNLFEVFNKEIPKYFHRLPHPLMQSLRREDGTYGISGEDRDACSFYLAFAFEKTSC</sequence>
<reference evidence="16 17" key="1">
    <citation type="submission" date="2019-07" db="EMBL/GenBank/DDBJ databases">
        <authorList>
            <person name="Friedrich A."/>
            <person name="Schacherer J."/>
        </authorList>
    </citation>
    <scope>NUCLEOTIDE SEQUENCE [LARGE SCALE GENOMIC DNA]</scope>
</reference>
<proteinExistence type="predicted"/>
<dbReference type="PANTHER" id="PTHR12189">
    <property type="entry name" value="MRNA GUANINE-7- METHYLTRANSFERASE"/>
    <property type="match status" value="1"/>
</dbReference>
<dbReference type="EMBL" id="CABFWN010000003">
    <property type="protein sequence ID" value="VUG18457.1"/>
    <property type="molecule type" value="Genomic_DNA"/>
</dbReference>
<evidence type="ECO:0000256" key="9">
    <source>
        <dbReference type="ARBA" id="ARBA00033387"/>
    </source>
</evidence>
<feature type="site" description="mRNA cap binding" evidence="13">
    <location>
        <position position="367"/>
    </location>
</feature>
<evidence type="ECO:0000259" key="15">
    <source>
        <dbReference type="PROSITE" id="PS51562"/>
    </source>
</evidence>
<evidence type="ECO:0000256" key="10">
    <source>
        <dbReference type="ARBA" id="ARBA00044712"/>
    </source>
</evidence>
<evidence type="ECO:0000313" key="17">
    <source>
        <dbReference type="Proteomes" id="UP000478008"/>
    </source>
</evidence>
<feature type="region of interest" description="Disordered" evidence="14">
    <location>
        <begin position="205"/>
        <end position="224"/>
    </location>
</feature>
<evidence type="ECO:0000256" key="6">
    <source>
        <dbReference type="ARBA" id="ARBA00022884"/>
    </source>
</evidence>
<keyword evidence="17" id="KW-1185">Reference proteome</keyword>
<feature type="compositionally biased region" description="Basic and acidic residues" evidence="14">
    <location>
        <begin position="112"/>
        <end position="129"/>
    </location>
</feature>
<dbReference type="SUPFAM" id="SSF53335">
    <property type="entry name" value="S-adenosyl-L-methionine-dependent methyltransferases"/>
    <property type="match status" value="1"/>
</dbReference>
<comment type="function">
    <text evidence="1">Responsible for methylating the 5'-cap structure of mRNAs.</text>
</comment>
<feature type="binding site" evidence="12">
    <location>
        <position position="336"/>
    </location>
    <ligand>
        <name>S-adenosyl-L-methionine</name>
        <dbReference type="ChEBI" id="CHEBI:59789"/>
    </ligand>
</feature>
<feature type="domain" description="MRNA cap 0 methyltransferase" evidence="15">
    <location>
        <begin position="255"/>
        <end position="533"/>
    </location>
</feature>
<evidence type="ECO:0000313" key="16">
    <source>
        <dbReference type="EMBL" id="VUG18457.1"/>
    </source>
</evidence>
<organism evidence="16 17">
    <name type="scientific">Dekkera bruxellensis</name>
    <name type="common">Brettanomyces custersii</name>
    <dbReference type="NCBI Taxonomy" id="5007"/>
    <lineage>
        <taxon>Eukaryota</taxon>
        <taxon>Fungi</taxon>
        <taxon>Dikarya</taxon>
        <taxon>Ascomycota</taxon>
        <taxon>Saccharomycotina</taxon>
        <taxon>Pichiomycetes</taxon>
        <taxon>Pichiales</taxon>
        <taxon>Pichiaceae</taxon>
        <taxon>Brettanomyces</taxon>
    </lineage>
</organism>
<feature type="site" description="mRNA cap binding" evidence="13">
    <location>
        <position position="525"/>
    </location>
</feature>
<evidence type="ECO:0000256" key="11">
    <source>
        <dbReference type="ARBA" id="ARBA00049739"/>
    </source>
</evidence>
<keyword evidence="3" id="KW-0489">Methyltransferase</keyword>
<dbReference type="Pfam" id="PF03291">
    <property type="entry name" value="mRNA_G-N7_MeTrfase"/>
    <property type="match status" value="1"/>
</dbReference>
<dbReference type="EC" id="2.1.1.56" evidence="2"/>
<dbReference type="InterPro" id="IPR004971">
    <property type="entry name" value="mRNA_G-N7_MeTrfase_dom"/>
</dbReference>
<evidence type="ECO:0000256" key="14">
    <source>
        <dbReference type="SAM" id="MobiDB-lite"/>
    </source>
</evidence>
<dbReference type="GO" id="GO:0003723">
    <property type="term" value="F:RNA binding"/>
    <property type="evidence" value="ECO:0007669"/>
    <property type="project" value="UniProtKB-KW"/>
</dbReference>
<evidence type="ECO:0000256" key="8">
    <source>
        <dbReference type="ARBA" id="ARBA00032772"/>
    </source>
</evidence>
<dbReference type="PROSITE" id="PS51562">
    <property type="entry name" value="RNA_CAP0_MT"/>
    <property type="match status" value="1"/>
</dbReference>
<feature type="binding site" evidence="12">
    <location>
        <position position="363"/>
    </location>
    <ligand>
        <name>S-adenosyl-L-methionine</name>
        <dbReference type="ChEBI" id="CHEBI:59789"/>
    </ligand>
</feature>
<dbReference type="Proteomes" id="UP000478008">
    <property type="component" value="Unassembled WGS sequence"/>
</dbReference>
<feature type="region of interest" description="Disordered" evidence="14">
    <location>
        <begin position="1"/>
        <end position="161"/>
    </location>
</feature>
<dbReference type="GO" id="GO:0004482">
    <property type="term" value="F:mRNA 5'-cap (guanine-N7-)-methyltransferase activity"/>
    <property type="evidence" value="ECO:0007669"/>
    <property type="project" value="UniProtKB-EC"/>
</dbReference>
<evidence type="ECO:0000256" key="5">
    <source>
        <dbReference type="ARBA" id="ARBA00022691"/>
    </source>
</evidence>
<feature type="binding site" evidence="12">
    <location>
        <position position="268"/>
    </location>
    <ligand>
        <name>S-adenosyl-L-methionine</name>
        <dbReference type="ChEBI" id="CHEBI:59789"/>
    </ligand>
</feature>
<feature type="binding site" evidence="13">
    <location>
        <begin position="264"/>
        <end position="265"/>
    </location>
    <ligand>
        <name>mRNA</name>
        <dbReference type="ChEBI" id="CHEBI:33699"/>
    </ligand>
</feature>
<feature type="site" description="mRNA cap binding" evidence="13">
    <location>
        <position position="457"/>
    </location>
</feature>
<feature type="binding site" evidence="12">
    <location>
        <position position="368"/>
    </location>
    <ligand>
        <name>S-adenosyl-L-methionine</name>
        <dbReference type="ChEBI" id="CHEBI:59789"/>
    </ligand>
</feature>
<protein>
    <recommendedName>
        <fullName evidence="11">mRNA cap guanine-N(7) methyltransferase</fullName>
        <ecNumber evidence="2">2.1.1.56</ecNumber>
    </recommendedName>
    <alternativeName>
        <fullName evidence="8">mRNA (guanine-N(7))-methyltransferase</fullName>
    </alternativeName>
    <alternativeName>
        <fullName evidence="9">mRNA cap methyltransferase</fullName>
    </alternativeName>
</protein>
<name>A0A7D9CXU4_DEKBR</name>
<keyword evidence="6" id="KW-0694">RNA-binding</keyword>
<evidence type="ECO:0000256" key="2">
    <source>
        <dbReference type="ARBA" id="ARBA00011926"/>
    </source>
</evidence>
<dbReference type="PANTHER" id="PTHR12189:SF2">
    <property type="entry name" value="MRNA CAP GUANINE-N7 METHYLTRANSFERASE"/>
    <property type="match status" value="1"/>
</dbReference>
<feature type="site" description="mRNA cap binding" evidence="13">
    <location>
        <position position="320"/>
    </location>
</feature>
<gene>
    <name evidence="16" type="ORF">DEBR0S3_11584G</name>
</gene>
<keyword evidence="4" id="KW-0808">Transferase</keyword>
<dbReference type="Gene3D" id="3.40.50.150">
    <property type="entry name" value="Vaccinia Virus protein VP39"/>
    <property type="match status" value="1"/>
</dbReference>
<dbReference type="AlphaFoldDB" id="A0A7D9CXU4"/>
<evidence type="ECO:0000256" key="13">
    <source>
        <dbReference type="PIRSR" id="PIRSR028762-2"/>
    </source>
</evidence>
<evidence type="ECO:0000256" key="1">
    <source>
        <dbReference type="ARBA" id="ARBA00003378"/>
    </source>
</evidence>
<comment type="catalytic activity">
    <reaction evidence="10">
        <text>a 5'-end (5'-triphosphoguanosine)-ribonucleoside in mRNA + S-adenosyl-L-methionine = a 5'-end (N(7)-methyl 5'-triphosphoguanosine)-ribonucleoside in mRNA + S-adenosyl-L-homocysteine</text>
        <dbReference type="Rhea" id="RHEA:67008"/>
        <dbReference type="Rhea" id="RHEA-COMP:17166"/>
        <dbReference type="Rhea" id="RHEA-COMP:17167"/>
        <dbReference type="ChEBI" id="CHEBI:57856"/>
        <dbReference type="ChEBI" id="CHEBI:59789"/>
        <dbReference type="ChEBI" id="CHEBI:156461"/>
        <dbReference type="ChEBI" id="CHEBI:167617"/>
        <dbReference type="EC" id="2.1.1.56"/>
    </reaction>
</comment>